<dbReference type="Proteomes" id="UP000735302">
    <property type="component" value="Unassembled WGS sequence"/>
</dbReference>
<dbReference type="GO" id="GO:0003964">
    <property type="term" value="F:RNA-directed DNA polymerase activity"/>
    <property type="evidence" value="ECO:0007669"/>
    <property type="project" value="UniProtKB-KW"/>
</dbReference>
<comment type="caution">
    <text evidence="1">The sequence shown here is derived from an EMBL/GenBank/DDBJ whole genome shotgun (WGS) entry which is preliminary data.</text>
</comment>
<name>A0AAV4B2C8_9GAST</name>
<keyword evidence="1" id="KW-0695">RNA-directed DNA polymerase</keyword>
<reference evidence="1 2" key="1">
    <citation type="journal article" date="2021" name="Elife">
        <title>Chloroplast acquisition without the gene transfer in kleptoplastic sea slugs, Plakobranchus ocellatus.</title>
        <authorList>
            <person name="Maeda T."/>
            <person name="Takahashi S."/>
            <person name="Yoshida T."/>
            <person name="Shimamura S."/>
            <person name="Takaki Y."/>
            <person name="Nagai Y."/>
            <person name="Toyoda A."/>
            <person name="Suzuki Y."/>
            <person name="Arimoto A."/>
            <person name="Ishii H."/>
            <person name="Satoh N."/>
            <person name="Nishiyama T."/>
            <person name="Hasebe M."/>
            <person name="Maruyama T."/>
            <person name="Minagawa J."/>
            <person name="Obokata J."/>
            <person name="Shigenobu S."/>
        </authorList>
    </citation>
    <scope>NUCLEOTIDE SEQUENCE [LARGE SCALE GENOMIC DNA]</scope>
</reference>
<dbReference type="EMBL" id="BLXT01004484">
    <property type="protein sequence ID" value="GFO13278.1"/>
    <property type="molecule type" value="Genomic_DNA"/>
</dbReference>
<keyword evidence="1" id="KW-0548">Nucleotidyltransferase</keyword>
<dbReference type="AlphaFoldDB" id="A0AAV4B2C8"/>
<sequence>MFLNIPVTVSPHKSLESSKRVIRSRDLRYCSEEELSGVTHARHIKVRRGEDKMQIDTVDLTFDSRKPPRRMRAGYLTLDVRPYVPLSIRRYRCQRNGPGKDRCKKPAAVCVRCRKGVHVERDCSADPHCVN</sequence>
<gene>
    <name evidence="1" type="ORF">PoB_003978300</name>
</gene>
<evidence type="ECO:0000313" key="1">
    <source>
        <dbReference type="EMBL" id="GFO13278.1"/>
    </source>
</evidence>
<evidence type="ECO:0000313" key="2">
    <source>
        <dbReference type="Proteomes" id="UP000735302"/>
    </source>
</evidence>
<keyword evidence="1" id="KW-0808">Transferase</keyword>
<accession>A0AAV4B2C8</accession>
<proteinExistence type="predicted"/>
<keyword evidence="2" id="KW-1185">Reference proteome</keyword>
<protein>
    <submittedName>
        <fullName evidence="1">RNA-directed DNA polymerase from mobile element jockey</fullName>
    </submittedName>
</protein>
<organism evidence="1 2">
    <name type="scientific">Plakobranchus ocellatus</name>
    <dbReference type="NCBI Taxonomy" id="259542"/>
    <lineage>
        <taxon>Eukaryota</taxon>
        <taxon>Metazoa</taxon>
        <taxon>Spiralia</taxon>
        <taxon>Lophotrochozoa</taxon>
        <taxon>Mollusca</taxon>
        <taxon>Gastropoda</taxon>
        <taxon>Heterobranchia</taxon>
        <taxon>Euthyneura</taxon>
        <taxon>Panpulmonata</taxon>
        <taxon>Sacoglossa</taxon>
        <taxon>Placobranchoidea</taxon>
        <taxon>Plakobranchidae</taxon>
        <taxon>Plakobranchus</taxon>
    </lineage>
</organism>